<protein>
    <submittedName>
        <fullName evidence="2">Uncharacterized protein</fullName>
    </submittedName>
</protein>
<dbReference type="EMBL" id="JAUBOF010000162">
    <property type="protein sequence ID" value="MDM7491439.1"/>
    <property type="molecule type" value="Genomic_DNA"/>
</dbReference>
<feature type="non-terminal residue" evidence="2">
    <location>
        <position position="77"/>
    </location>
</feature>
<reference evidence="2 3" key="1">
    <citation type="submission" date="2023-06" db="EMBL/GenBank/DDBJ databases">
        <title>Rhodococcus indonesiensis sp. nov a new member of the Rhodococcus ruber lineage isolated from a sediment of neutral hot spring.</title>
        <authorList>
            <person name="Kusuma A.B."/>
            <person name="Fenylestari G."/>
            <person name="Ammar F."/>
            <person name="Nouioui I."/>
            <person name="Goodfellow M."/>
        </authorList>
    </citation>
    <scope>NUCLEOTIDE SEQUENCE [LARGE SCALE GENOMIC DNA]</scope>
    <source>
        <strain evidence="2 3">CSLK01-03</strain>
    </source>
</reference>
<comment type="caution">
    <text evidence="2">The sequence shown here is derived from an EMBL/GenBank/DDBJ whole genome shotgun (WGS) entry which is preliminary data.</text>
</comment>
<feature type="region of interest" description="Disordered" evidence="1">
    <location>
        <begin position="1"/>
        <end position="35"/>
    </location>
</feature>
<dbReference type="Proteomes" id="UP001233164">
    <property type="component" value="Unassembled WGS sequence"/>
</dbReference>
<organism evidence="2 3">
    <name type="scientific">Rhodococcus indonesiensis</name>
    <dbReference type="NCBI Taxonomy" id="3055869"/>
    <lineage>
        <taxon>Bacteria</taxon>
        <taxon>Bacillati</taxon>
        <taxon>Actinomycetota</taxon>
        <taxon>Actinomycetes</taxon>
        <taxon>Mycobacteriales</taxon>
        <taxon>Nocardiaceae</taxon>
        <taxon>Rhodococcus</taxon>
    </lineage>
</organism>
<evidence type="ECO:0000313" key="3">
    <source>
        <dbReference type="Proteomes" id="UP001233164"/>
    </source>
</evidence>
<feature type="compositionally biased region" description="Low complexity" evidence="1">
    <location>
        <begin position="17"/>
        <end position="27"/>
    </location>
</feature>
<sequence length="77" mass="7873">MGERHPARRYARDVVPGRSGSARAAGAPQPDPKLYATHVGSMGEPDSAALGTEKGLVGQCAAGSRSREAVARDTTPG</sequence>
<gene>
    <name evidence="2" type="ORF">QT969_24455</name>
</gene>
<evidence type="ECO:0000313" key="2">
    <source>
        <dbReference type="EMBL" id="MDM7491439.1"/>
    </source>
</evidence>
<proteinExistence type="predicted"/>
<evidence type="ECO:0000256" key="1">
    <source>
        <dbReference type="SAM" id="MobiDB-lite"/>
    </source>
</evidence>
<accession>A0ABT7RUX5</accession>
<name>A0ABT7RUX5_9NOCA</name>
<keyword evidence="3" id="KW-1185">Reference proteome</keyword>